<dbReference type="RefSeq" id="WP_307690794.1">
    <property type="nucleotide sequence ID" value="NZ_JAUSRO010000010.1"/>
</dbReference>
<comment type="caution">
    <text evidence="1">The sequence shown here is derived from an EMBL/GenBank/DDBJ whole genome shotgun (WGS) entry which is preliminary data.</text>
</comment>
<accession>A0ABT9S9G6</accession>
<dbReference type="InterPro" id="IPR021312">
    <property type="entry name" value="DUF2889"/>
</dbReference>
<organism evidence="1 2">
    <name type="scientific">Variovorax ginsengisoli</name>
    <dbReference type="NCBI Taxonomy" id="363844"/>
    <lineage>
        <taxon>Bacteria</taxon>
        <taxon>Pseudomonadati</taxon>
        <taxon>Pseudomonadota</taxon>
        <taxon>Betaproteobacteria</taxon>
        <taxon>Burkholderiales</taxon>
        <taxon>Comamonadaceae</taxon>
        <taxon>Variovorax</taxon>
    </lineage>
</organism>
<dbReference type="Pfam" id="PF11136">
    <property type="entry name" value="DUF2889"/>
    <property type="match status" value="1"/>
</dbReference>
<protein>
    <recommendedName>
        <fullName evidence="3">DUF2889 domain-containing protein</fullName>
    </recommendedName>
</protein>
<evidence type="ECO:0008006" key="3">
    <source>
        <dbReference type="Google" id="ProtNLM"/>
    </source>
</evidence>
<name>A0ABT9S9G6_9BURK</name>
<evidence type="ECO:0000313" key="1">
    <source>
        <dbReference type="EMBL" id="MDP9901005.1"/>
    </source>
</evidence>
<evidence type="ECO:0000313" key="2">
    <source>
        <dbReference type="Proteomes" id="UP001226867"/>
    </source>
</evidence>
<keyword evidence="2" id="KW-1185">Reference proteome</keyword>
<proteinExistence type="predicted"/>
<dbReference type="EMBL" id="JAUSRO010000010">
    <property type="protein sequence ID" value="MDP9901005.1"/>
    <property type="molecule type" value="Genomic_DNA"/>
</dbReference>
<sequence length="185" mass="19939">MSSATSGRRPVHTRRIVCEGFARDDGLFDIEGTLTDTKPFALALPEGSVDGGQPIHQMKVRLGIDRDFVIREAVAQTLHAPYGVCGDIADSYRQLVGLRIEPGFTQAVKRRFRGMLGCSHMTELLPPMATTAFQILWAQPDGFGGADAQGSPQRSSPLGGCHALRLDGAVVRRHFAHLLSSNATG</sequence>
<reference evidence="1 2" key="1">
    <citation type="submission" date="2023-07" db="EMBL/GenBank/DDBJ databases">
        <title>Sorghum-associated microbial communities from plants grown in Nebraska, USA.</title>
        <authorList>
            <person name="Schachtman D."/>
        </authorList>
    </citation>
    <scope>NUCLEOTIDE SEQUENCE [LARGE SCALE GENOMIC DNA]</scope>
    <source>
        <strain evidence="1 2">DS1607</strain>
    </source>
</reference>
<gene>
    <name evidence="1" type="ORF">J2W36_003271</name>
</gene>
<dbReference type="Proteomes" id="UP001226867">
    <property type="component" value="Unassembled WGS sequence"/>
</dbReference>